<dbReference type="AlphaFoldDB" id="A0AAN8I903"/>
<accession>A0AAN8I903</accession>
<name>A0AAN8I903_9EURO</name>
<feature type="region of interest" description="Disordered" evidence="1">
    <location>
        <begin position="321"/>
        <end position="341"/>
    </location>
</feature>
<reference evidence="2 3" key="1">
    <citation type="submission" date="2022-12" db="EMBL/GenBank/DDBJ databases">
        <title>Genomic features and morphological characterization of a novel Knufia sp. strain isolated from spacecraft assembly facility.</title>
        <authorList>
            <person name="Teixeira M."/>
            <person name="Chander A.M."/>
            <person name="Stajich J.E."/>
            <person name="Venkateswaran K."/>
        </authorList>
    </citation>
    <scope>NUCLEOTIDE SEQUENCE [LARGE SCALE GENOMIC DNA]</scope>
    <source>
        <strain evidence="2 3">FJI-L2-BK-P2</strain>
    </source>
</reference>
<sequence>MSKAIPRTKQAFRSALEPGWNEHELQILRDTYQALSGANGYAAKVQNELAKFGYRKSICAIHGQKSRLGLPGRKQFSWTDSEVDILRELSSQAMGTNRWGLLHMIRDKLKQAGYPERSLPSIQLARRRYGLVKWPSDTKEGMVRAQAAATQVAKDIAEEYPSELIFYQALRCMHTLRDQNVMVSQAYCKSLLEKLQPEKVGDQTRKPWTDREIKLATSILDGAANKGDTQAIIRRFLNELGTTEIRTRAEVHKLFRRLWPANARKAYKPWDQSELDELEIVIKNNPKAAGWRIANIVAEQSLKKRGINKTRSVKAYHRKFQKLETGHTKRDKAERQNVEEG</sequence>
<dbReference type="EMBL" id="JAKLMC020000007">
    <property type="protein sequence ID" value="KAK5955161.1"/>
    <property type="molecule type" value="Genomic_DNA"/>
</dbReference>
<protein>
    <submittedName>
        <fullName evidence="2">Uncharacterized protein</fullName>
    </submittedName>
</protein>
<evidence type="ECO:0000313" key="3">
    <source>
        <dbReference type="Proteomes" id="UP001316803"/>
    </source>
</evidence>
<keyword evidence="3" id="KW-1185">Reference proteome</keyword>
<organism evidence="2 3">
    <name type="scientific">Knufia fluminis</name>
    <dbReference type="NCBI Taxonomy" id="191047"/>
    <lineage>
        <taxon>Eukaryota</taxon>
        <taxon>Fungi</taxon>
        <taxon>Dikarya</taxon>
        <taxon>Ascomycota</taxon>
        <taxon>Pezizomycotina</taxon>
        <taxon>Eurotiomycetes</taxon>
        <taxon>Chaetothyriomycetidae</taxon>
        <taxon>Chaetothyriales</taxon>
        <taxon>Trichomeriaceae</taxon>
        <taxon>Knufia</taxon>
    </lineage>
</organism>
<evidence type="ECO:0000256" key="1">
    <source>
        <dbReference type="SAM" id="MobiDB-lite"/>
    </source>
</evidence>
<evidence type="ECO:0000313" key="2">
    <source>
        <dbReference type="EMBL" id="KAK5955161.1"/>
    </source>
</evidence>
<gene>
    <name evidence="2" type="ORF">OHC33_003840</name>
</gene>
<proteinExistence type="predicted"/>
<comment type="caution">
    <text evidence="2">The sequence shown here is derived from an EMBL/GenBank/DDBJ whole genome shotgun (WGS) entry which is preliminary data.</text>
</comment>
<dbReference type="Proteomes" id="UP001316803">
    <property type="component" value="Unassembled WGS sequence"/>
</dbReference>